<proteinExistence type="inferred from homology"/>
<keyword evidence="2 8" id="KW-0949">S-adenosyl-L-methionine</keyword>
<dbReference type="GO" id="GO:1904047">
    <property type="term" value="F:S-adenosyl-L-methionine binding"/>
    <property type="evidence" value="ECO:0007669"/>
    <property type="project" value="UniProtKB-UniRule"/>
</dbReference>
<dbReference type="EC" id="4.3.99.3" evidence="8"/>
<dbReference type="Pfam" id="PF04055">
    <property type="entry name" value="Radical_SAM"/>
    <property type="match status" value="1"/>
</dbReference>
<feature type="binding site" evidence="8">
    <location>
        <position position="101"/>
    </location>
    <ligand>
        <name>S-adenosyl-L-methionine</name>
        <dbReference type="ChEBI" id="CHEBI:59789"/>
    </ligand>
</feature>
<keyword evidence="7 8" id="KW-0456">Lyase</keyword>
<keyword evidence="1 8" id="KW-0004">4Fe-4S</keyword>
<feature type="binding site" evidence="8">
    <location>
        <position position="69"/>
    </location>
    <ligand>
        <name>Mg(2+)</name>
        <dbReference type="ChEBI" id="CHEBI:18420"/>
    </ligand>
</feature>
<keyword evidence="11" id="KW-1185">Reference proteome</keyword>
<name>A0A518B9B3_9BACT</name>
<evidence type="ECO:0000256" key="6">
    <source>
        <dbReference type="ARBA" id="ARBA00023014"/>
    </source>
</evidence>
<evidence type="ECO:0000256" key="7">
    <source>
        <dbReference type="ARBA" id="ARBA00023239"/>
    </source>
</evidence>
<dbReference type="SFLD" id="SFLDS00029">
    <property type="entry name" value="Radical_SAM"/>
    <property type="match status" value="1"/>
</dbReference>
<comment type="subunit">
    <text evidence="8">Homodimer.</text>
</comment>
<gene>
    <name evidence="8 10" type="primary">queE</name>
    <name evidence="10" type="ORF">Pan216_44320</name>
</gene>
<feature type="binding site" evidence="8">
    <location>
        <position position="64"/>
    </location>
    <ligand>
        <name>[4Fe-4S] cluster</name>
        <dbReference type="ChEBI" id="CHEBI:49883"/>
        <note>4Fe-4S-S-AdoMet</note>
    </ligand>
</feature>
<keyword evidence="4 8" id="KW-0460">Magnesium</keyword>
<dbReference type="Gene3D" id="3.20.20.70">
    <property type="entry name" value="Aldolase class I"/>
    <property type="match status" value="1"/>
</dbReference>
<keyword evidence="6 8" id="KW-0411">Iron-sulfur</keyword>
<dbReference type="CDD" id="cd01335">
    <property type="entry name" value="Radical_SAM"/>
    <property type="match status" value="1"/>
</dbReference>
<dbReference type="UniPathway" id="UPA00391"/>
<evidence type="ECO:0000256" key="1">
    <source>
        <dbReference type="ARBA" id="ARBA00022485"/>
    </source>
</evidence>
<dbReference type="HAMAP" id="MF_00917">
    <property type="entry name" value="QueE"/>
    <property type="match status" value="1"/>
</dbReference>
<dbReference type="InterPro" id="IPR024924">
    <property type="entry name" value="7-CO-7-deazaguanine_synth-like"/>
</dbReference>
<comment type="cofactor">
    <cofactor evidence="8">
        <name>S-adenosyl-L-methionine</name>
        <dbReference type="ChEBI" id="CHEBI:59789"/>
    </cofactor>
    <text evidence="8">Binds 1 S-adenosyl-L-methionine per subunit.</text>
</comment>
<accession>A0A518B9B3</accession>
<dbReference type="EMBL" id="CP036279">
    <property type="protein sequence ID" value="QDU63552.1"/>
    <property type="molecule type" value="Genomic_DNA"/>
</dbReference>
<dbReference type="InterPro" id="IPR058240">
    <property type="entry name" value="rSAM_sf"/>
</dbReference>
<evidence type="ECO:0000256" key="4">
    <source>
        <dbReference type="ARBA" id="ARBA00022842"/>
    </source>
</evidence>
<evidence type="ECO:0000256" key="8">
    <source>
        <dbReference type="HAMAP-Rule" id="MF_00917"/>
    </source>
</evidence>
<dbReference type="Proteomes" id="UP000317093">
    <property type="component" value="Chromosome"/>
</dbReference>
<feature type="binding site" evidence="8">
    <location>
        <begin position="41"/>
        <end position="43"/>
    </location>
    <ligand>
        <name>substrate</name>
    </ligand>
</feature>
<dbReference type="RefSeq" id="WP_145261100.1">
    <property type="nucleotide sequence ID" value="NZ_CP036279.1"/>
</dbReference>
<dbReference type="GO" id="GO:0051539">
    <property type="term" value="F:4 iron, 4 sulfur cluster binding"/>
    <property type="evidence" value="ECO:0007669"/>
    <property type="project" value="UniProtKB-UniRule"/>
</dbReference>
<comment type="similarity">
    <text evidence="8">Belongs to the radical SAM superfamily. 7-carboxy-7-deazaguanine synthase family.</text>
</comment>
<dbReference type="PANTHER" id="PTHR42836:SF1">
    <property type="entry name" value="7-CARBOXY-7-DEAZAGUANINE SYNTHASE"/>
    <property type="match status" value="1"/>
</dbReference>
<reference evidence="10 11" key="1">
    <citation type="submission" date="2019-02" db="EMBL/GenBank/DDBJ databases">
        <title>Deep-cultivation of Planctomycetes and their phenomic and genomic characterization uncovers novel biology.</title>
        <authorList>
            <person name="Wiegand S."/>
            <person name="Jogler M."/>
            <person name="Boedeker C."/>
            <person name="Pinto D."/>
            <person name="Vollmers J."/>
            <person name="Rivas-Marin E."/>
            <person name="Kohn T."/>
            <person name="Peeters S.H."/>
            <person name="Heuer A."/>
            <person name="Rast P."/>
            <person name="Oberbeckmann S."/>
            <person name="Bunk B."/>
            <person name="Jeske O."/>
            <person name="Meyerdierks A."/>
            <person name="Storesund J.E."/>
            <person name="Kallscheuer N."/>
            <person name="Luecker S."/>
            <person name="Lage O.M."/>
            <person name="Pohl T."/>
            <person name="Merkel B.J."/>
            <person name="Hornburger P."/>
            <person name="Mueller R.-W."/>
            <person name="Bruemmer F."/>
            <person name="Labrenz M."/>
            <person name="Spormann A.M."/>
            <person name="Op den Camp H."/>
            <person name="Overmann J."/>
            <person name="Amann R."/>
            <person name="Jetten M.S.M."/>
            <person name="Mascher T."/>
            <person name="Medema M.H."/>
            <person name="Devos D.P."/>
            <person name="Kaster A.-K."/>
            <person name="Ovreas L."/>
            <person name="Rohde M."/>
            <person name="Galperin M.Y."/>
            <person name="Jogler C."/>
        </authorList>
    </citation>
    <scope>NUCLEOTIDE SEQUENCE [LARGE SCALE GENOMIC DNA]</scope>
    <source>
        <strain evidence="10 11">Pan216</strain>
    </source>
</reference>
<comment type="catalytic activity">
    <reaction evidence="8">
        <text>6-carboxy-5,6,7,8-tetrahydropterin + H(+) = 7-carboxy-7-carbaguanine + NH4(+)</text>
        <dbReference type="Rhea" id="RHEA:27974"/>
        <dbReference type="ChEBI" id="CHEBI:15378"/>
        <dbReference type="ChEBI" id="CHEBI:28938"/>
        <dbReference type="ChEBI" id="CHEBI:61032"/>
        <dbReference type="ChEBI" id="CHEBI:61036"/>
        <dbReference type="EC" id="4.3.99.3"/>
    </reaction>
</comment>
<feature type="binding site" evidence="8">
    <location>
        <position position="60"/>
    </location>
    <ligand>
        <name>[4Fe-4S] cluster</name>
        <dbReference type="ChEBI" id="CHEBI:49883"/>
        <note>4Fe-4S-S-AdoMet</note>
    </ligand>
</feature>
<comment type="cofactor">
    <cofactor evidence="8">
        <name>Mg(2+)</name>
        <dbReference type="ChEBI" id="CHEBI:18420"/>
    </cofactor>
</comment>
<evidence type="ECO:0000256" key="3">
    <source>
        <dbReference type="ARBA" id="ARBA00022723"/>
    </source>
</evidence>
<keyword evidence="3 8" id="KW-0479">Metal-binding</keyword>
<dbReference type="OrthoDB" id="9792276at2"/>
<dbReference type="PIRSF" id="PIRSF000370">
    <property type="entry name" value="QueE"/>
    <property type="match status" value="1"/>
</dbReference>
<dbReference type="GO" id="GO:0000287">
    <property type="term" value="F:magnesium ion binding"/>
    <property type="evidence" value="ECO:0007669"/>
    <property type="project" value="UniProtKB-UniRule"/>
</dbReference>
<dbReference type="GO" id="GO:0016840">
    <property type="term" value="F:carbon-nitrogen lyase activity"/>
    <property type="evidence" value="ECO:0007669"/>
    <property type="project" value="UniProtKB-UniRule"/>
</dbReference>
<dbReference type="PROSITE" id="PS51918">
    <property type="entry name" value="RADICAL_SAM"/>
    <property type="match status" value="1"/>
</dbReference>
<feature type="binding site" evidence="8">
    <location>
        <position position="99"/>
    </location>
    <ligand>
        <name>substrate</name>
    </ligand>
</feature>
<feature type="binding site" evidence="8">
    <location>
        <position position="56"/>
    </location>
    <ligand>
        <name>substrate</name>
    </ligand>
</feature>
<dbReference type="PANTHER" id="PTHR42836">
    <property type="entry name" value="7-CARBOXY-7-DEAZAGUANINE SYNTHASE"/>
    <property type="match status" value="1"/>
</dbReference>
<evidence type="ECO:0000313" key="11">
    <source>
        <dbReference type="Proteomes" id="UP000317093"/>
    </source>
</evidence>
<evidence type="ECO:0000256" key="5">
    <source>
        <dbReference type="ARBA" id="ARBA00023004"/>
    </source>
</evidence>
<evidence type="ECO:0000256" key="2">
    <source>
        <dbReference type="ARBA" id="ARBA00022691"/>
    </source>
</evidence>
<feature type="binding site" evidence="8">
    <location>
        <position position="67"/>
    </location>
    <ligand>
        <name>[4Fe-4S] cluster</name>
        <dbReference type="ChEBI" id="CHEBI:49883"/>
        <note>4Fe-4S-S-AdoMet</note>
    </ligand>
</feature>
<dbReference type="KEGG" id="knv:Pan216_44320"/>
<comment type="cofactor">
    <cofactor evidence="8">
        <name>[4Fe-4S] cluster</name>
        <dbReference type="ChEBI" id="CHEBI:49883"/>
    </cofactor>
    <text evidence="8">Binds 1 [4Fe-4S] cluster. The cluster is coordinated with 3 cysteines and an exchangeable S-adenosyl-L-methionine.</text>
</comment>
<comment type="pathway">
    <text evidence="8">Purine metabolism; 7-cyano-7-deazaguanine biosynthesis.</text>
</comment>
<feature type="binding site" evidence="8">
    <location>
        <begin position="66"/>
        <end position="68"/>
    </location>
    <ligand>
        <name>S-adenosyl-L-methionine</name>
        <dbReference type="ChEBI" id="CHEBI:59789"/>
    </ligand>
</feature>
<comment type="function">
    <text evidence="8">Catalyzes the complex heterocyclic radical-mediated conversion of 6-carboxy-5,6,7,8-tetrahydropterin (CPH4) to 7-carboxy-7-deazaguanine (CDG), a step common to the biosynthetic pathways of all 7-deazapurine-containing compounds.</text>
</comment>
<dbReference type="InterPro" id="IPR007197">
    <property type="entry name" value="rSAM"/>
</dbReference>
<dbReference type="InterPro" id="IPR013785">
    <property type="entry name" value="Aldolase_TIM"/>
</dbReference>
<evidence type="ECO:0000313" key="10">
    <source>
        <dbReference type="EMBL" id="QDU63552.1"/>
    </source>
</evidence>
<feature type="domain" description="Radical SAM core" evidence="9">
    <location>
        <begin position="47"/>
        <end position="235"/>
    </location>
</feature>
<evidence type="ECO:0000259" key="9">
    <source>
        <dbReference type="PROSITE" id="PS51918"/>
    </source>
</evidence>
<keyword evidence="5 8" id="KW-0408">Iron</keyword>
<comment type="caution">
    <text evidence="8">Lacks conserved residue(s) required for the propagation of feature annotation.</text>
</comment>
<dbReference type="SUPFAM" id="SSF102114">
    <property type="entry name" value="Radical SAM enzymes"/>
    <property type="match status" value="1"/>
</dbReference>
<sequence>MTQTAATNPLAILSTEQTRRLEPIERRPVGTLMVHEIYTSIQGEGLDAGLPCIFVRLAGCPLRCRWCDTTHAFRDGQAMTIDQLLDAVDALPTDIVELTGGEPLAQPECYELLAALADRKRVLIETSGAMPIDRVDSRVTIIMDIKCPGSGEVASNLLSNLAYLKANDQLKFVLADRADFDWAVDFIDRHHLREHELLFSPVFGELNPADLSAWVIDAALPVRVQLQIHKYVWHPETRGV</sequence>
<keyword evidence="8" id="KW-0671">Queuosine biosynthesis</keyword>
<protein>
    <recommendedName>
        <fullName evidence="8">7-carboxy-7-deazaguanine synthase</fullName>
        <shortName evidence="8">CDG synthase</shortName>
        <ecNumber evidence="8">4.3.99.3</ecNumber>
    </recommendedName>
    <alternativeName>
        <fullName evidence="8">Queuosine biosynthesis protein QueE</fullName>
    </alternativeName>
</protein>
<organism evidence="10 11">
    <name type="scientific">Kolteria novifilia</name>
    <dbReference type="NCBI Taxonomy" id="2527975"/>
    <lineage>
        <taxon>Bacteria</taxon>
        <taxon>Pseudomonadati</taxon>
        <taxon>Planctomycetota</taxon>
        <taxon>Planctomycetia</taxon>
        <taxon>Kolteriales</taxon>
        <taxon>Kolteriaceae</taxon>
        <taxon>Kolteria</taxon>
    </lineage>
</organism>
<dbReference type="GO" id="GO:0008616">
    <property type="term" value="P:tRNA queuosine(34) biosynthetic process"/>
    <property type="evidence" value="ECO:0007669"/>
    <property type="project" value="UniProtKB-UniRule"/>
</dbReference>
<dbReference type="AlphaFoldDB" id="A0A518B9B3"/>